<reference evidence="2" key="1">
    <citation type="submission" date="2022-07" db="EMBL/GenBank/DDBJ databases">
        <authorList>
            <person name="Macas J."/>
            <person name="Novak P."/>
            <person name="Neumann P."/>
        </authorList>
    </citation>
    <scope>NUCLEOTIDE SEQUENCE</scope>
</reference>
<evidence type="ECO:0000256" key="1">
    <source>
        <dbReference type="SAM" id="Phobius"/>
    </source>
</evidence>
<protein>
    <recommendedName>
        <fullName evidence="4">Transmembrane protein</fullName>
    </recommendedName>
</protein>
<sequence>MTMQKIDSSGNGGGGGVAMIPLPLHCSSLCCCGIQSISCVFPLSFLLYCLSPRFDLIFSYSLPAVYIAVIYGVYTRPKCHSTSQINDGMKVNEVQKSTGMKSSK</sequence>
<evidence type="ECO:0000313" key="3">
    <source>
        <dbReference type="Proteomes" id="UP001152523"/>
    </source>
</evidence>
<dbReference type="EMBL" id="CAMAPF010000062">
    <property type="protein sequence ID" value="CAH9089324.1"/>
    <property type="molecule type" value="Genomic_DNA"/>
</dbReference>
<feature type="transmembrane region" description="Helical" evidence="1">
    <location>
        <begin position="57"/>
        <end position="74"/>
    </location>
</feature>
<gene>
    <name evidence="2" type="ORF">CEPIT_LOCUS10793</name>
</gene>
<evidence type="ECO:0000313" key="2">
    <source>
        <dbReference type="EMBL" id="CAH9089324.1"/>
    </source>
</evidence>
<keyword evidence="1" id="KW-0472">Membrane</keyword>
<proteinExistence type="predicted"/>
<keyword evidence="1" id="KW-1133">Transmembrane helix</keyword>
<organism evidence="2 3">
    <name type="scientific">Cuscuta epithymum</name>
    <dbReference type="NCBI Taxonomy" id="186058"/>
    <lineage>
        <taxon>Eukaryota</taxon>
        <taxon>Viridiplantae</taxon>
        <taxon>Streptophyta</taxon>
        <taxon>Embryophyta</taxon>
        <taxon>Tracheophyta</taxon>
        <taxon>Spermatophyta</taxon>
        <taxon>Magnoliopsida</taxon>
        <taxon>eudicotyledons</taxon>
        <taxon>Gunneridae</taxon>
        <taxon>Pentapetalae</taxon>
        <taxon>asterids</taxon>
        <taxon>lamiids</taxon>
        <taxon>Solanales</taxon>
        <taxon>Convolvulaceae</taxon>
        <taxon>Cuscuteae</taxon>
        <taxon>Cuscuta</taxon>
        <taxon>Cuscuta subgen. Cuscuta</taxon>
    </lineage>
</organism>
<evidence type="ECO:0008006" key="4">
    <source>
        <dbReference type="Google" id="ProtNLM"/>
    </source>
</evidence>
<dbReference type="AlphaFoldDB" id="A0AAV0D3Y9"/>
<accession>A0AAV0D3Y9</accession>
<keyword evidence="1" id="KW-0812">Transmembrane</keyword>
<keyword evidence="3" id="KW-1185">Reference proteome</keyword>
<dbReference type="Proteomes" id="UP001152523">
    <property type="component" value="Unassembled WGS sequence"/>
</dbReference>
<name>A0AAV0D3Y9_9ASTE</name>
<comment type="caution">
    <text evidence="2">The sequence shown here is derived from an EMBL/GenBank/DDBJ whole genome shotgun (WGS) entry which is preliminary data.</text>
</comment>